<dbReference type="GO" id="GO:0016757">
    <property type="term" value="F:glycosyltransferase activity"/>
    <property type="evidence" value="ECO:0007669"/>
    <property type="project" value="UniProtKB-KW"/>
</dbReference>
<name>A0ABW2V381_9BACL</name>
<dbReference type="PANTHER" id="PTHR12526">
    <property type="entry name" value="GLYCOSYLTRANSFERASE"/>
    <property type="match status" value="1"/>
</dbReference>
<accession>A0ABW2V381</accession>
<feature type="region of interest" description="Disordered" evidence="3">
    <location>
        <begin position="524"/>
        <end position="567"/>
    </location>
</feature>
<dbReference type="PANTHER" id="PTHR12526:SF510">
    <property type="entry name" value="D-INOSITOL 3-PHOSPHATE GLYCOSYLTRANSFERASE"/>
    <property type="match status" value="1"/>
</dbReference>
<keyword evidence="2 4" id="KW-0808">Transferase</keyword>
<dbReference type="EMBL" id="JBHTGQ010000026">
    <property type="protein sequence ID" value="MFC7750599.1"/>
    <property type="molecule type" value="Genomic_DNA"/>
</dbReference>
<evidence type="ECO:0000256" key="3">
    <source>
        <dbReference type="SAM" id="MobiDB-lite"/>
    </source>
</evidence>
<dbReference type="Pfam" id="PF13692">
    <property type="entry name" value="Glyco_trans_1_4"/>
    <property type="match status" value="1"/>
</dbReference>
<dbReference type="CDD" id="cd03801">
    <property type="entry name" value="GT4_PimA-like"/>
    <property type="match status" value="1"/>
</dbReference>
<protein>
    <submittedName>
        <fullName evidence="4">Glycosyltransferase family 4 protein</fullName>
        <ecNumber evidence="4">2.4.-.-</ecNumber>
    </submittedName>
</protein>
<comment type="caution">
    <text evidence="4">The sequence shown here is derived from an EMBL/GenBank/DDBJ whole genome shotgun (WGS) entry which is preliminary data.</text>
</comment>
<reference evidence="5" key="1">
    <citation type="journal article" date="2019" name="Int. J. Syst. Evol. Microbiol.">
        <title>The Global Catalogue of Microorganisms (GCM) 10K type strain sequencing project: providing services to taxonomists for standard genome sequencing and annotation.</title>
        <authorList>
            <consortium name="The Broad Institute Genomics Platform"/>
            <consortium name="The Broad Institute Genome Sequencing Center for Infectious Disease"/>
            <person name="Wu L."/>
            <person name="Ma J."/>
        </authorList>
    </citation>
    <scope>NUCLEOTIDE SEQUENCE [LARGE SCALE GENOMIC DNA]</scope>
    <source>
        <strain evidence="5">JCM 18657</strain>
    </source>
</reference>
<organism evidence="4 5">
    <name type="scientific">Paenibacillus thermoaerophilus</name>
    <dbReference type="NCBI Taxonomy" id="1215385"/>
    <lineage>
        <taxon>Bacteria</taxon>
        <taxon>Bacillati</taxon>
        <taxon>Bacillota</taxon>
        <taxon>Bacilli</taxon>
        <taxon>Bacillales</taxon>
        <taxon>Paenibacillaceae</taxon>
        <taxon>Paenibacillus</taxon>
    </lineage>
</organism>
<dbReference type="EC" id="2.4.-.-" evidence="4"/>
<evidence type="ECO:0000256" key="2">
    <source>
        <dbReference type="ARBA" id="ARBA00022679"/>
    </source>
</evidence>
<proteinExistence type="predicted"/>
<keyword evidence="1 4" id="KW-0328">Glycosyltransferase</keyword>
<evidence type="ECO:0000313" key="4">
    <source>
        <dbReference type="EMBL" id="MFC7750599.1"/>
    </source>
</evidence>
<feature type="compositionally biased region" description="Basic residues" evidence="3">
    <location>
        <begin position="532"/>
        <end position="567"/>
    </location>
</feature>
<evidence type="ECO:0000256" key="1">
    <source>
        <dbReference type="ARBA" id="ARBA00022676"/>
    </source>
</evidence>
<sequence length="589" mass="65057">MLFSHICYDHYMTGAEKLLLFTASELQPHAECVLAAPKDGMLIREASARGIRTVVSPYPVCLGLYGPHANLNRALGKLARRHLRPMIDLLHRHRPDLVVAMTCVNPMPAMAAKILGIPVLWKMAETILPTAHTRAAAAFINRHSDWIAGVSRAALAPFAGIASPDKLIAMHPSWNPAEFEPERWDEYRSAVRTQLGIAETDCVFAYISADIYPNKGLEHYIDAALPLCSVYPSARFLIVGNPTDRGYYERCMGKIASSGYAHRFHALGVQPHIQQVLPAADVVVMPSLGQEGFPLTSLEGMLFGKAVVAYASGGLSEMLERTGNQACLAPSGDWRTLSAKMAELAADEAWRTALGRRNRDAVNEAFGPEAFRERLRQWLRQAHDAVGLREAEHARMRTLTPGRLFRGAQSSEAYLIEDGGKRPFASAAHLSAFRYRPGDVRVAADRTLQAYPTGRPVTFQPFDPPAEFPAKGAGPAVCLYRRGVLHPIVSPRALARRRIGADRIVRLPADIIAALPVGEPTDDLGHVGFPGGRRRPAKRRAGGRRLKRSVRGTRTRQGARRRKRRRLRPGLRRFGLRRISRPAGRRAKT</sequence>
<dbReference type="SUPFAM" id="SSF53756">
    <property type="entry name" value="UDP-Glycosyltransferase/glycogen phosphorylase"/>
    <property type="match status" value="1"/>
</dbReference>
<dbReference type="Proteomes" id="UP001596528">
    <property type="component" value="Unassembled WGS sequence"/>
</dbReference>
<evidence type="ECO:0000313" key="5">
    <source>
        <dbReference type="Proteomes" id="UP001596528"/>
    </source>
</evidence>
<gene>
    <name evidence="4" type="ORF">ACFQWB_11785</name>
</gene>
<dbReference type="Gene3D" id="3.40.50.2000">
    <property type="entry name" value="Glycogen Phosphorylase B"/>
    <property type="match status" value="2"/>
</dbReference>
<keyword evidence="5" id="KW-1185">Reference proteome</keyword>
<dbReference type="RefSeq" id="WP_246068077.1">
    <property type="nucleotide sequence ID" value="NZ_JBHTGQ010000026.1"/>
</dbReference>